<evidence type="ECO:0000256" key="1">
    <source>
        <dbReference type="ARBA" id="ARBA00004651"/>
    </source>
</evidence>
<feature type="transmembrane region" description="Helical" evidence="6">
    <location>
        <begin position="246"/>
        <end position="272"/>
    </location>
</feature>
<feature type="transmembrane region" description="Helical" evidence="6">
    <location>
        <begin position="113"/>
        <end position="136"/>
    </location>
</feature>
<feature type="transmembrane region" description="Helical" evidence="6">
    <location>
        <begin position="157"/>
        <end position="176"/>
    </location>
</feature>
<accession>A0A1V1P7N6</accession>
<feature type="transmembrane region" description="Helical" evidence="6">
    <location>
        <begin position="78"/>
        <end position="107"/>
    </location>
</feature>
<comment type="caution">
    <text evidence="7">The sequence shown here is derived from an EMBL/GenBank/DDBJ whole genome shotgun (WGS) entry which is preliminary data.</text>
</comment>
<evidence type="ECO:0000256" key="6">
    <source>
        <dbReference type="SAM" id="Phobius"/>
    </source>
</evidence>
<dbReference type="CDD" id="cd06581">
    <property type="entry name" value="TM_PBP1_LivM_like"/>
    <property type="match status" value="1"/>
</dbReference>
<dbReference type="InterPro" id="IPR043428">
    <property type="entry name" value="LivM-like"/>
</dbReference>
<dbReference type="GO" id="GO:0015658">
    <property type="term" value="F:branched-chain amino acid transmembrane transporter activity"/>
    <property type="evidence" value="ECO:0007669"/>
    <property type="project" value="InterPro"/>
</dbReference>
<evidence type="ECO:0000313" key="7">
    <source>
        <dbReference type="EMBL" id="ETR70766.1"/>
    </source>
</evidence>
<feature type="transmembrane region" description="Helical" evidence="6">
    <location>
        <begin position="46"/>
        <end position="66"/>
    </location>
</feature>
<gene>
    <name evidence="7" type="ORF">OMM_08567</name>
</gene>
<proteinExistence type="predicted"/>
<evidence type="ECO:0000256" key="2">
    <source>
        <dbReference type="ARBA" id="ARBA00022475"/>
    </source>
</evidence>
<organism evidence="7 8">
    <name type="scientific">Candidatus Magnetoglobus multicellularis str. Araruama</name>
    <dbReference type="NCBI Taxonomy" id="890399"/>
    <lineage>
        <taxon>Bacteria</taxon>
        <taxon>Pseudomonadati</taxon>
        <taxon>Thermodesulfobacteriota</taxon>
        <taxon>Desulfobacteria</taxon>
        <taxon>Desulfobacterales</taxon>
        <taxon>Desulfobacteraceae</taxon>
        <taxon>Candidatus Magnetoglobus</taxon>
    </lineage>
</organism>
<evidence type="ECO:0000256" key="5">
    <source>
        <dbReference type="ARBA" id="ARBA00023136"/>
    </source>
</evidence>
<evidence type="ECO:0000256" key="4">
    <source>
        <dbReference type="ARBA" id="ARBA00022989"/>
    </source>
</evidence>
<protein>
    <submittedName>
        <fullName evidence="7">Branched-chain amino acid transport system permease protein</fullName>
    </submittedName>
</protein>
<comment type="subcellular location">
    <subcellularLocation>
        <location evidence="1">Cell membrane</location>
        <topology evidence="1">Multi-pass membrane protein</topology>
    </subcellularLocation>
</comment>
<keyword evidence="4 6" id="KW-1133">Transmembrane helix</keyword>
<feature type="transmembrane region" description="Helical" evidence="6">
    <location>
        <begin position="211"/>
        <end position="234"/>
    </location>
</feature>
<feature type="transmembrane region" description="Helical" evidence="6">
    <location>
        <begin position="278"/>
        <end position="296"/>
    </location>
</feature>
<dbReference type="PANTHER" id="PTHR30482:SF10">
    <property type="entry name" value="HIGH-AFFINITY BRANCHED-CHAIN AMINO ACID TRANSPORT PROTEIN BRAE"/>
    <property type="match status" value="1"/>
</dbReference>
<dbReference type="GO" id="GO:0005886">
    <property type="term" value="C:plasma membrane"/>
    <property type="evidence" value="ECO:0007669"/>
    <property type="project" value="UniProtKB-SubCell"/>
</dbReference>
<dbReference type="EMBL" id="ATBP01000372">
    <property type="protein sequence ID" value="ETR70766.1"/>
    <property type="molecule type" value="Genomic_DNA"/>
</dbReference>
<reference evidence="8" key="1">
    <citation type="submission" date="2012-11" db="EMBL/GenBank/DDBJ databases">
        <authorList>
            <person name="Lucero-Rivera Y.E."/>
            <person name="Tovar-Ramirez D."/>
        </authorList>
    </citation>
    <scope>NUCLEOTIDE SEQUENCE [LARGE SCALE GENOMIC DNA]</scope>
    <source>
        <strain evidence="8">Araruama</strain>
    </source>
</reference>
<dbReference type="InterPro" id="IPR001851">
    <property type="entry name" value="ABC_transp_permease"/>
</dbReference>
<keyword evidence="2" id="KW-1003">Cell membrane</keyword>
<feature type="transmembrane region" description="Helical" evidence="6">
    <location>
        <begin position="12"/>
        <end position="34"/>
    </location>
</feature>
<name>A0A1V1P7N6_9BACT</name>
<keyword evidence="3 6" id="KW-0812">Transmembrane</keyword>
<dbReference type="Pfam" id="PF02653">
    <property type="entry name" value="BPD_transp_2"/>
    <property type="match status" value="1"/>
</dbReference>
<evidence type="ECO:0000313" key="8">
    <source>
        <dbReference type="Proteomes" id="UP000189670"/>
    </source>
</evidence>
<keyword evidence="5 6" id="KW-0472">Membrane</keyword>
<evidence type="ECO:0000256" key="3">
    <source>
        <dbReference type="ARBA" id="ARBA00022692"/>
    </source>
</evidence>
<dbReference type="PANTHER" id="PTHR30482">
    <property type="entry name" value="HIGH-AFFINITY BRANCHED-CHAIN AMINO ACID TRANSPORT SYSTEM PERMEASE"/>
    <property type="match status" value="1"/>
</dbReference>
<dbReference type="AlphaFoldDB" id="A0A1V1P7N6"/>
<feature type="non-terminal residue" evidence="7">
    <location>
        <position position="318"/>
    </location>
</feature>
<sequence>MVFSAQQEWINAYIQLVIMYIGINIILSSSLNIVNGYMGEFSCGHAGFIAVGAYVTSVLNVWLFASDRVFGPAILGEYWALTLFPVTLLAGGLIASLVGLLVAIPSFNTRGDYLAIITLAVNYIVKSAIENIQIIGGARGFMGMRKVVNAMQDVWDIPWMMVFILFFTGFTVWIIWRFVSSTYGKGIIAVREDEVAAEIMGVNTRRMKMTAFMLSSGLAGIAGGLFAHVLGYINPGSFTIMKSTEVMVMVYLGGMGSLSGSVISAVLFTVLLELLRPLQVIKWVVIPLMLILLMMFRPEGIMGNRELWNARKISSPIR</sequence>
<dbReference type="Proteomes" id="UP000189670">
    <property type="component" value="Unassembled WGS sequence"/>
</dbReference>